<dbReference type="PANTHER" id="PTHR21879">
    <property type="entry name" value="FI03362P-RELATED-RELATED"/>
    <property type="match status" value="1"/>
</dbReference>
<gene>
    <name evidence="3" type="ORF">CLODIP_2_CD15748</name>
</gene>
<dbReference type="GO" id="GO:0016020">
    <property type="term" value="C:membrane"/>
    <property type="evidence" value="ECO:0007669"/>
    <property type="project" value="TreeGrafter"/>
</dbReference>
<keyword evidence="1" id="KW-0812">Transmembrane</keyword>
<feature type="signal peptide" evidence="2">
    <location>
        <begin position="1"/>
        <end position="25"/>
    </location>
</feature>
<dbReference type="AlphaFoldDB" id="A0A8S1C0L0"/>
<dbReference type="Pfam" id="PF07898">
    <property type="entry name" value="DUF1676"/>
    <property type="match status" value="1"/>
</dbReference>
<dbReference type="Proteomes" id="UP000494165">
    <property type="component" value="Unassembled WGS sequence"/>
</dbReference>
<sequence>MQMFQSHHLVCGLLVAAAFAFLAEAAAVPEQSSEWKIISRVFDDCLGKEETINCLGLKAAAALQRAQRAANLELAPGVVITKQNVEGVRDGRALSEAELENSLPAEASERSGRVFDMVFDSAINFLKSHSLEVKMPASDIARSLETGRLKLKKHFLPLLLGGGLKFLVLPVALGVIAFMAIKALAIGKLALLIAASLGGTKLFSGFGGFLAPKTKTIEVVPHPVQSFSSSGAGGYSSGFSASNGWSRNIDAQQDAQKLAYGGQAPAAAQQ</sequence>
<reference evidence="3 4" key="1">
    <citation type="submission" date="2020-04" db="EMBL/GenBank/DDBJ databases">
        <authorList>
            <person name="Alioto T."/>
            <person name="Alioto T."/>
            <person name="Gomez Garrido J."/>
        </authorList>
    </citation>
    <scope>NUCLEOTIDE SEQUENCE [LARGE SCALE GENOMIC DNA]</scope>
</reference>
<proteinExistence type="predicted"/>
<keyword evidence="1" id="KW-1133">Transmembrane helix</keyword>
<keyword evidence="2" id="KW-0732">Signal</keyword>
<protein>
    <submittedName>
        <fullName evidence="3">Uncharacterized protein</fullName>
    </submittedName>
</protein>
<feature type="transmembrane region" description="Helical" evidence="1">
    <location>
        <begin position="155"/>
        <end position="177"/>
    </location>
</feature>
<dbReference type="OrthoDB" id="8191402at2759"/>
<comment type="caution">
    <text evidence="3">The sequence shown here is derived from an EMBL/GenBank/DDBJ whole genome shotgun (WGS) entry which is preliminary data.</text>
</comment>
<name>A0A8S1C0L0_9INSE</name>
<evidence type="ECO:0000313" key="3">
    <source>
        <dbReference type="EMBL" id="CAB3361402.1"/>
    </source>
</evidence>
<evidence type="ECO:0000256" key="1">
    <source>
        <dbReference type="SAM" id="Phobius"/>
    </source>
</evidence>
<dbReference type="InterPro" id="IPR012464">
    <property type="entry name" value="DUF1676"/>
</dbReference>
<dbReference type="EMBL" id="CADEPI010000006">
    <property type="protein sequence ID" value="CAB3361402.1"/>
    <property type="molecule type" value="Genomic_DNA"/>
</dbReference>
<evidence type="ECO:0000256" key="2">
    <source>
        <dbReference type="SAM" id="SignalP"/>
    </source>
</evidence>
<evidence type="ECO:0000313" key="4">
    <source>
        <dbReference type="Proteomes" id="UP000494165"/>
    </source>
</evidence>
<organism evidence="3 4">
    <name type="scientific">Cloeon dipterum</name>
    <dbReference type="NCBI Taxonomy" id="197152"/>
    <lineage>
        <taxon>Eukaryota</taxon>
        <taxon>Metazoa</taxon>
        <taxon>Ecdysozoa</taxon>
        <taxon>Arthropoda</taxon>
        <taxon>Hexapoda</taxon>
        <taxon>Insecta</taxon>
        <taxon>Pterygota</taxon>
        <taxon>Palaeoptera</taxon>
        <taxon>Ephemeroptera</taxon>
        <taxon>Pisciforma</taxon>
        <taxon>Baetidae</taxon>
        <taxon>Cloeon</taxon>
    </lineage>
</organism>
<keyword evidence="4" id="KW-1185">Reference proteome</keyword>
<feature type="transmembrane region" description="Helical" evidence="1">
    <location>
        <begin position="189"/>
        <end position="211"/>
    </location>
</feature>
<keyword evidence="1" id="KW-0472">Membrane</keyword>
<accession>A0A8S1C0L0</accession>
<feature type="chain" id="PRO_5035911671" evidence="2">
    <location>
        <begin position="26"/>
        <end position="270"/>
    </location>
</feature>
<dbReference type="PANTHER" id="PTHR21879:SF17">
    <property type="entry name" value="LD24139P"/>
    <property type="match status" value="1"/>
</dbReference>